<evidence type="ECO:0000256" key="12">
    <source>
        <dbReference type="ARBA" id="ARBA00033103"/>
    </source>
</evidence>
<dbReference type="EMBL" id="LZYZ01000004">
    <property type="protein sequence ID" value="OOM11845.1"/>
    <property type="molecule type" value="Genomic_DNA"/>
</dbReference>
<evidence type="ECO:0000256" key="5">
    <source>
        <dbReference type="ARBA" id="ARBA00022553"/>
    </source>
</evidence>
<dbReference type="FunFam" id="3.30.420.40:FF:000071">
    <property type="entry name" value="Molecular chaperone DnaK"/>
    <property type="match status" value="1"/>
</dbReference>
<dbReference type="AlphaFoldDB" id="A0A1S8N5Z1"/>
<dbReference type="GO" id="GO:0140662">
    <property type="term" value="F:ATP-dependent protein folding chaperone"/>
    <property type="evidence" value="ECO:0007669"/>
    <property type="project" value="InterPro"/>
</dbReference>
<evidence type="ECO:0000256" key="9">
    <source>
        <dbReference type="ARBA" id="ARBA00023186"/>
    </source>
</evidence>
<gene>
    <name evidence="14" type="primary">dnaK_3</name>
    <name evidence="14" type="ORF">CLOSAC_22720</name>
</gene>
<keyword evidence="7 13" id="KW-0067">ATP-binding</keyword>
<name>A0A1S8N5Z1_CLOSA</name>
<keyword evidence="8" id="KW-0346">Stress response</keyword>
<dbReference type="PROSITE" id="PS00297">
    <property type="entry name" value="HSP70_1"/>
    <property type="match status" value="1"/>
</dbReference>
<sequence>MGIIVGIDLGTTNSAVACLRRGKVQIIQIDGKNTVPSVVALRNDEIIVGQQAKSRLLIDPKNSVASSKREIGKDVHYNLGGKIFTPEDVAVNILKNIKMKASEALGEEVEEAVVTVPAYFTSEQRQITKSAAERAGLKVLRLMPEPTAAALDYGIDQNKNQTLMVYDLGGGTFDISIMQVKGNDFEILAVDGDSRLGGDDFDQVICNLLYKQINKDLNISITLEKERKYISAVTKVKEAAEKAKIDLSDMDEVEVILPNLIDDYCLEKTITRNEFDELSKPLIDRTIEKMNMAMKSINYTEDDIDRVILVGGSTKMPIVRESVKNRIKEPYMAPNVDEVVARGAALMATSLATPDYQKKSGIDLLKKIVVKEKTVFTYGIDLLDRYNKLVFTPIIKKGSMLPALDGVIGATSRPYQERVLLNVFRGDNPVPSENEYLGELVLDINKPMQQEIPILALFEIDENMIIRFRSVQLPMSQEYAELIGSNDIKRLKAYLDMGRLKATEVIIDAKENGR</sequence>
<evidence type="ECO:0000256" key="6">
    <source>
        <dbReference type="ARBA" id="ARBA00022741"/>
    </source>
</evidence>
<evidence type="ECO:0000256" key="3">
    <source>
        <dbReference type="ARBA" id="ARBA00014415"/>
    </source>
</evidence>
<dbReference type="CDD" id="cd24029">
    <property type="entry name" value="ASKHA_NBD_HSP70_DnaK_HscA_HscC"/>
    <property type="match status" value="1"/>
</dbReference>
<dbReference type="RefSeq" id="WP_077865528.1">
    <property type="nucleotide sequence ID" value="NZ_LZYZ01000004.1"/>
</dbReference>
<evidence type="ECO:0000256" key="4">
    <source>
        <dbReference type="ARBA" id="ARBA00017249"/>
    </source>
</evidence>
<evidence type="ECO:0000256" key="2">
    <source>
        <dbReference type="ARBA" id="ARBA00007381"/>
    </source>
</evidence>
<dbReference type="PANTHER" id="PTHR19375">
    <property type="entry name" value="HEAT SHOCK PROTEIN 70KDA"/>
    <property type="match status" value="1"/>
</dbReference>
<dbReference type="Proteomes" id="UP000191154">
    <property type="component" value="Unassembled WGS sequence"/>
</dbReference>
<dbReference type="Gene3D" id="3.30.420.40">
    <property type="match status" value="2"/>
</dbReference>
<dbReference type="InterPro" id="IPR043129">
    <property type="entry name" value="ATPase_NBD"/>
</dbReference>
<proteinExistence type="inferred from homology"/>
<evidence type="ECO:0000256" key="13">
    <source>
        <dbReference type="RuleBase" id="RU003322"/>
    </source>
</evidence>
<dbReference type="InterPro" id="IPR018181">
    <property type="entry name" value="Heat_shock_70_CS"/>
</dbReference>
<dbReference type="InterPro" id="IPR029047">
    <property type="entry name" value="HSP70_peptide-bd_sf"/>
</dbReference>
<evidence type="ECO:0000256" key="8">
    <source>
        <dbReference type="ARBA" id="ARBA00023016"/>
    </source>
</evidence>
<protein>
    <recommendedName>
        <fullName evidence="3">Chaperone protein DnaK</fullName>
    </recommendedName>
    <alternativeName>
        <fullName evidence="4">Chaperone protein dnaK</fullName>
    </alternativeName>
    <alternativeName>
        <fullName evidence="12">HSP70</fullName>
    </alternativeName>
    <alternativeName>
        <fullName evidence="11">Heat shock 70 kDa protein</fullName>
    </alternativeName>
    <alternativeName>
        <fullName evidence="10">Heat shock protein 70</fullName>
    </alternativeName>
</protein>
<evidence type="ECO:0000313" key="15">
    <source>
        <dbReference type="Proteomes" id="UP000191154"/>
    </source>
</evidence>
<comment type="caution">
    <text evidence="14">The sequence shown here is derived from an EMBL/GenBank/DDBJ whole genome shotgun (WGS) entry which is preliminary data.</text>
</comment>
<dbReference type="PROSITE" id="PS01036">
    <property type="entry name" value="HSP70_3"/>
    <property type="match status" value="1"/>
</dbReference>
<keyword evidence="6 13" id="KW-0547">Nucleotide-binding</keyword>
<dbReference type="STRING" id="169679.CSACC_06640"/>
<dbReference type="InterPro" id="IPR013126">
    <property type="entry name" value="Hsp_70_fam"/>
</dbReference>
<comment type="similarity">
    <text evidence="2 13">Belongs to the heat shock protein 70 family.</text>
</comment>
<dbReference type="PRINTS" id="PR00301">
    <property type="entry name" value="HEATSHOCK70"/>
</dbReference>
<organism evidence="14 15">
    <name type="scientific">Clostridium saccharobutylicum</name>
    <dbReference type="NCBI Taxonomy" id="169679"/>
    <lineage>
        <taxon>Bacteria</taxon>
        <taxon>Bacillati</taxon>
        <taxon>Bacillota</taxon>
        <taxon>Clostridia</taxon>
        <taxon>Eubacteriales</taxon>
        <taxon>Clostridiaceae</taxon>
        <taxon>Clostridium</taxon>
    </lineage>
</organism>
<evidence type="ECO:0000256" key="11">
    <source>
        <dbReference type="ARBA" id="ARBA00030945"/>
    </source>
</evidence>
<dbReference type="Gene3D" id="2.60.34.10">
    <property type="entry name" value="Substrate Binding Domain Of DNAk, Chain A, domain 1"/>
    <property type="match status" value="1"/>
</dbReference>
<evidence type="ECO:0000313" key="14">
    <source>
        <dbReference type="EMBL" id="OOM11845.1"/>
    </source>
</evidence>
<evidence type="ECO:0000256" key="7">
    <source>
        <dbReference type="ARBA" id="ARBA00022840"/>
    </source>
</evidence>
<dbReference type="GO" id="GO:0005524">
    <property type="term" value="F:ATP binding"/>
    <property type="evidence" value="ECO:0007669"/>
    <property type="project" value="UniProtKB-KW"/>
</dbReference>
<dbReference type="SUPFAM" id="SSF53067">
    <property type="entry name" value="Actin-like ATPase domain"/>
    <property type="match status" value="2"/>
</dbReference>
<evidence type="ECO:0000256" key="10">
    <source>
        <dbReference type="ARBA" id="ARBA00030019"/>
    </source>
</evidence>
<dbReference type="SUPFAM" id="SSF100920">
    <property type="entry name" value="Heat shock protein 70kD (HSP70), peptide-binding domain"/>
    <property type="match status" value="1"/>
</dbReference>
<comment type="function">
    <text evidence="1">Acts as a chaperone.</text>
</comment>
<evidence type="ECO:0000256" key="1">
    <source>
        <dbReference type="ARBA" id="ARBA00002290"/>
    </source>
</evidence>
<reference evidence="14 15" key="1">
    <citation type="submission" date="2016-05" db="EMBL/GenBank/DDBJ databases">
        <title>Microbial solvent formation.</title>
        <authorList>
            <person name="Poehlein A."/>
            <person name="Montoya Solano J.D."/>
            <person name="Flitsch S."/>
            <person name="Krabben P."/>
            <person name="Duerre P."/>
            <person name="Daniel R."/>
        </authorList>
    </citation>
    <scope>NUCLEOTIDE SEQUENCE [LARGE SCALE GENOMIC DNA]</scope>
    <source>
        <strain evidence="14 15">L1-8</strain>
    </source>
</reference>
<dbReference type="FunFam" id="3.90.640.10:FF:000003">
    <property type="entry name" value="Molecular chaperone DnaK"/>
    <property type="match status" value="1"/>
</dbReference>
<keyword evidence="5" id="KW-0597">Phosphoprotein</keyword>
<dbReference type="Gene3D" id="3.90.640.10">
    <property type="entry name" value="Actin, Chain A, domain 4"/>
    <property type="match status" value="1"/>
</dbReference>
<dbReference type="PROSITE" id="PS00329">
    <property type="entry name" value="HSP70_2"/>
    <property type="match status" value="1"/>
</dbReference>
<dbReference type="Pfam" id="PF00012">
    <property type="entry name" value="HSP70"/>
    <property type="match status" value="1"/>
</dbReference>
<accession>A0A1S8N5Z1</accession>
<keyword evidence="9" id="KW-0143">Chaperone</keyword>